<name>A0A3P9M7Y6_ORYLA</name>
<dbReference type="Gene3D" id="1.10.10.60">
    <property type="entry name" value="Homeodomain-like"/>
    <property type="match status" value="1"/>
</dbReference>
<evidence type="ECO:0000313" key="3">
    <source>
        <dbReference type="Ensembl" id="ENSORLP00020029155.1"/>
    </source>
</evidence>
<dbReference type="Ensembl" id="ENSORLT00020019123.1">
    <property type="protein sequence ID" value="ENSORLP00020029155.1"/>
    <property type="gene ID" value="ENSORLG00020013005.1"/>
</dbReference>
<evidence type="ECO:0000259" key="2">
    <source>
        <dbReference type="Pfam" id="PF03221"/>
    </source>
</evidence>
<reference evidence="3 4" key="2">
    <citation type="submission" date="2017-04" db="EMBL/GenBank/DDBJ databases">
        <title>CpG methylation of centromeres and impact of large insertions on vertebrate speciation.</title>
        <authorList>
            <person name="Ichikawa K."/>
            <person name="Yoshimura J."/>
            <person name="Morishita S."/>
        </authorList>
    </citation>
    <scope>NUCLEOTIDE SEQUENCE</scope>
    <source>
        <strain evidence="3 4">HNI</strain>
    </source>
</reference>
<dbReference type="Pfam" id="PF03221">
    <property type="entry name" value="HTH_Tnp_Tc5"/>
    <property type="match status" value="1"/>
</dbReference>
<evidence type="ECO:0000256" key="1">
    <source>
        <dbReference type="ARBA" id="ARBA00023125"/>
    </source>
</evidence>
<dbReference type="InterPro" id="IPR006600">
    <property type="entry name" value="HTH_CenpB_DNA-bd_dom"/>
</dbReference>
<keyword evidence="1" id="KW-0238">DNA-binding</keyword>
<reference evidence="3" key="4">
    <citation type="submission" date="2025-09" db="UniProtKB">
        <authorList>
            <consortium name="Ensembl"/>
        </authorList>
    </citation>
    <scope>IDENTIFICATION</scope>
    <source>
        <strain evidence="3">HNI</strain>
    </source>
</reference>
<reference evidence="3" key="3">
    <citation type="submission" date="2025-08" db="UniProtKB">
        <authorList>
            <consortium name="Ensembl"/>
        </authorList>
    </citation>
    <scope>IDENTIFICATION</scope>
    <source>
        <strain evidence="3">HNI</strain>
    </source>
</reference>
<sequence>MKRLFDLAFKLRAVAYNNEHLERNLKAQAKANEDSEELVLTWITKQTQKGARVSRNVIQTKAKRIFHTEIVQASKKAETFKESLSLRRKTMLAYCIQNKHVSFVIHKKSHLTMMLAAKADGTKFKPFIVFRGAKEKRQDYRMSKRLW</sequence>
<evidence type="ECO:0000313" key="4">
    <source>
        <dbReference type="Proteomes" id="UP000265180"/>
    </source>
</evidence>
<proteinExistence type="predicted"/>
<dbReference type="Proteomes" id="UP000265180">
    <property type="component" value="Chromosome 13"/>
</dbReference>
<dbReference type="GO" id="GO:0003677">
    <property type="term" value="F:DNA binding"/>
    <property type="evidence" value="ECO:0007669"/>
    <property type="project" value="UniProtKB-KW"/>
</dbReference>
<accession>A0A3P9M7Y6</accession>
<dbReference type="SUPFAM" id="SSF46689">
    <property type="entry name" value="Homeodomain-like"/>
    <property type="match status" value="1"/>
</dbReference>
<dbReference type="AlphaFoldDB" id="A0A3P9M7Y6"/>
<protein>
    <recommendedName>
        <fullName evidence="2">HTH CENPB-type domain-containing protein</fullName>
    </recommendedName>
</protein>
<organism evidence="3 4">
    <name type="scientific">Oryzias latipes</name>
    <name type="common">Japanese rice fish</name>
    <name type="synonym">Japanese killifish</name>
    <dbReference type="NCBI Taxonomy" id="8090"/>
    <lineage>
        <taxon>Eukaryota</taxon>
        <taxon>Metazoa</taxon>
        <taxon>Chordata</taxon>
        <taxon>Craniata</taxon>
        <taxon>Vertebrata</taxon>
        <taxon>Euteleostomi</taxon>
        <taxon>Actinopterygii</taxon>
        <taxon>Neopterygii</taxon>
        <taxon>Teleostei</taxon>
        <taxon>Neoteleostei</taxon>
        <taxon>Acanthomorphata</taxon>
        <taxon>Ovalentaria</taxon>
        <taxon>Atherinomorphae</taxon>
        <taxon>Beloniformes</taxon>
        <taxon>Adrianichthyidae</taxon>
        <taxon>Oryziinae</taxon>
        <taxon>Oryzias</taxon>
    </lineage>
</organism>
<reference key="1">
    <citation type="journal article" date="2007" name="Nature">
        <title>The medaka draft genome and insights into vertebrate genome evolution.</title>
        <authorList>
            <person name="Kasahara M."/>
            <person name="Naruse K."/>
            <person name="Sasaki S."/>
            <person name="Nakatani Y."/>
            <person name="Qu W."/>
            <person name="Ahsan B."/>
            <person name="Yamada T."/>
            <person name="Nagayasu Y."/>
            <person name="Doi K."/>
            <person name="Kasai Y."/>
            <person name="Jindo T."/>
            <person name="Kobayashi D."/>
            <person name="Shimada A."/>
            <person name="Toyoda A."/>
            <person name="Kuroki Y."/>
            <person name="Fujiyama A."/>
            <person name="Sasaki T."/>
            <person name="Shimizu A."/>
            <person name="Asakawa S."/>
            <person name="Shimizu N."/>
            <person name="Hashimoto S."/>
            <person name="Yang J."/>
            <person name="Lee Y."/>
            <person name="Matsushima K."/>
            <person name="Sugano S."/>
            <person name="Sakaizumi M."/>
            <person name="Narita T."/>
            <person name="Ohishi K."/>
            <person name="Haga S."/>
            <person name="Ohta F."/>
            <person name="Nomoto H."/>
            <person name="Nogata K."/>
            <person name="Morishita T."/>
            <person name="Endo T."/>
            <person name="Shin-I T."/>
            <person name="Takeda H."/>
            <person name="Morishita S."/>
            <person name="Kohara Y."/>
        </authorList>
    </citation>
    <scope>NUCLEOTIDE SEQUENCE [LARGE SCALE GENOMIC DNA]</scope>
    <source>
        <strain>Hd-rR</strain>
    </source>
</reference>
<feature type="domain" description="HTH CENPB-type" evidence="2">
    <location>
        <begin position="32"/>
        <end position="69"/>
    </location>
</feature>
<dbReference type="InterPro" id="IPR009057">
    <property type="entry name" value="Homeodomain-like_sf"/>
</dbReference>